<dbReference type="AlphaFoldDB" id="A0A932HWP5"/>
<dbReference type="InterPro" id="IPR036291">
    <property type="entry name" value="NAD(P)-bd_dom_sf"/>
</dbReference>
<dbReference type="InterPro" id="IPR013149">
    <property type="entry name" value="ADH-like_C"/>
</dbReference>
<comment type="similarity">
    <text evidence="4">Belongs to the zinc-containing alcohol dehydrogenase family.</text>
</comment>
<reference evidence="6" key="1">
    <citation type="submission" date="2020-07" db="EMBL/GenBank/DDBJ databases">
        <title>Huge and variable diversity of episymbiotic CPR bacteria and DPANN archaea in groundwater ecosystems.</title>
        <authorList>
            <person name="He C.Y."/>
            <person name="Keren R."/>
            <person name="Whittaker M."/>
            <person name="Farag I.F."/>
            <person name="Doudna J."/>
            <person name="Cate J.H.D."/>
            <person name="Banfield J.F."/>
        </authorList>
    </citation>
    <scope>NUCLEOTIDE SEQUENCE</scope>
    <source>
        <strain evidence="6">NC_groundwater_763_Ag_S-0.2um_68_21</strain>
    </source>
</reference>
<dbReference type="InterPro" id="IPR050129">
    <property type="entry name" value="Zn_alcohol_dh"/>
</dbReference>
<dbReference type="EMBL" id="JACPUR010000015">
    <property type="protein sequence ID" value="MBI3127095.1"/>
    <property type="molecule type" value="Genomic_DNA"/>
</dbReference>
<keyword evidence="1 4" id="KW-0479">Metal-binding</keyword>
<dbReference type="GO" id="GO:0008270">
    <property type="term" value="F:zinc ion binding"/>
    <property type="evidence" value="ECO:0007669"/>
    <property type="project" value="InterPro"/>
</dbReference>
<dbReference type="SUPFAM" id="SSF50129">
    <property type="entry name" value="GroES-like"/>
    <property type="match status" value="1"/>
</dbReference>
<dbReference type="SUPFAM" id="SSF51735">
    <property type="entry name" value="NAD(P)-binding Rossmann-fold domains"/>
    <property type="match status" value="1"/>
</dbReference>
<dbReference type="Proteomes" id="UP000782312">
    <property type="component" value="Unassembled WGS sequence"/>
</dbReference>
<dbReference type="Gene3D" id="3.90.180.10">
    <property type="entry name" value="Medium-chain alcohol dehydrogenases, catalytic domain"/>
    <property type="match status" value="1"/>
</dbReference>
<organism evidence="6 7">
    <name type="scientific">Tectimicrobiota bacterium</name>
    <dbReference type="NCBI Taxonomy" id="2528274"/>
    <lineage>
        <taxon>Bacteria</taxon>
        <taxon>Pseudomonadati</taxon>
        <taxon>Nitrospinota/Tectimicrobiota group</taxon>
        <taxon>Candidatus Tectimicrobiota</taxon>
    </lineage>
</organism>
<accession>A0A932HWP5</accession>
<dbReference type="GO" id="GO:0016616">
    <property type="term" value="F:oxidoreductase activity, acting on the CH-OH group of donors, NAD or NADP as acceptor"/>
    <property type="evidence" value="ECO:0007669"/>
    <property type="project" value="UniProtKB-ARBA"/>
</dbReference>
<protein>
    <submittedName>
        <fullName evidence="6">Alcohol dehydrogenase catalytic domain-containing protein</fullName>
    </submittedName>
</protein>
<proteinExistence type="inferred from homology"/>
<dbReference type="Pfam" id="PF00107">
    <property type="entry name" value="ADH_zinc_N"/>
    <property type="match status" value="1"/>
</dbReference>
<sequence>MQAAWLESPKKMTVVPKEDPGLPPDHVLVRVATTAICGTDISIWQGKMAARLPLIPGHECTGTVEELGKAVTRLKRGDRVVINPVTTCGSCHYCVRGFTNLCLRGGLRGREVAGTFAEYVSVKETDAFPFPDKVSFAAATNFVGLYTVVYSQRKAPYIPGGRVAVLGAGSTGLLHIQLARAAGAGSIIAVTRSQWKLDMAKKLGADHLVRAGAGDPVQAVKDLTDGLGAEVVIETAGAAETMRQAYGMVRPGGVILQFGIGPKAVDGIPGQDYYFKDITVIGSRAGLAEDFERAVRLVASGRIDLEPLVTHRFPLRDIQRGFEFIEKGGDGGTLRAVIEVGK</sequence>
<comment type="caution">
    <text evidence="6">The sequence shown here is derived from an EMBL/GenBank/DDBJ whole genome shotgun (WGS) entry which is preliminary data.</text>
</comment>
<dbReference type="InterPro" id="IPR002328">
    <property type="entry name" value="ADH_Zn_CS"/>
</dbReference>
<keyword evidence="3" id="KW-0560">Oxidoreductase</keyword>
<dbReference type="InterPro" id="IPR011032">
    <property type="entry name" value="GroES-like_sf"/>
</dbReference>
<dbReference type="Gene3D" id="3.40.50.720">
    <property type="entry name" value="NAD(P)-binding Rossmann-like Domain"/>
    <property type="match status" value="1"/>
</dbReference>
<gene>
    <name evidence="6" type="ORF">HYZ11_05790</name>
</gene>
<feature type="domain" description="Enoyl reductase (ER)" evidence="5">
    <location>
        <begin position="7"/>
        <end position="338"/>
    </location>
</feature>
<dbReference type="PANTHER" id="PTHR43401:SF2">
    <property type="entry name" value="L-THREONINE 3-DEHYDROGENASE"/>
    <property type="match status" value="1"/>
</dbReference>
<evidence type="ECO:0000259" key="5">
    <source>
        <dbReference type="SMART" id="SM00829"/>
    </source>
</evidence>
<keyword evidence="2 4" id="KW-0862">Zinc</keyword>
<dbReference type="InterPro" id="IPR013154">
    <property type="entry name" value="ADH-like_N"/>
</dbReference>
<evidence type="ECO:0000256" key="4">
    <source>
        <dbReference type="RuleBase" id="RU361277"/>
    </source>
</evidence>
<evidence type="ECO:0000313" key="6">
    <source>
        <dbReference type="EMBL" id="MBI3127095.1"/>
    </source>
</evidence>
<evidence type="ECO:0000256" key="2">
    <source>
        <dbReference type="ARBA" id="ARBA00022833"/>
    </source>
</evidence>
<dbReference type="Pfam" id="PF08240">
    <property type="entry name" value="ADH_N"/>
    <property type="match status" value="1"/>
</dbReference>
<dbReference type="PANTHER" id="PTHR43401">
    <property type="entry name" value="L-THREONINE 3-DEHYDROGENASE"/>
    <property type="match status" value="1"/>
</dbReference>
<dbReference type="PROSITE" id="PS00059">
    <property type="entry name" value="ADH_ZINC"/>
    <property type="match status" value="1"/>
</dbReference>
<dbReference type="SMART" id="SM00829">
    <property type="entry name" value="PKS_ER"/>
    <property type="match status" value="1"/>
</dbReference>
<evidence type="ECO:0000256" key="3">
    <source>
        <dbReference type="ARBA" id="ARBA00023002"/>
    </source>
</evidence>
<comment type="cofactor">
    <cofactor evidence="4">
        <name>Zn(2+)</name>
        <dbReference type="ChEBI" id="CHEBI:29105"/>
    </cofactor>
</comment>
<name>A0A932HWP5_UNCTE</name>
<evidence type="ECO:0000256" key="1">
    <source>
        <dbReference type="ARBA" id="ARBA00022723"/>
    </source>
</evidence>
<evidence type="ECO:0000313" key="7">
    <source>
        <dbReference type="Proteomes" id="UP000782312"/>
    </source>
</evidence>
<dbReference type="InterPro" id="IPR020843">
    <property type="entry name" value="ER"/>
</dbReference>